<dbReference type="FunFam" id="1.10.10.10:FF:000058">
    <property type="entry name" value="DNA-binding response OmpR family regulator"/>
    <property type="match status" value="1"/>
</dbReference>
<dbReference type="AlphaFoldDB" id="A0A369CF87"/>
<accession>A0A369CF87</accession>
<dbReference type="FunFam" id="3.40.50.2300:FF:000002">
    <property type="entry name" value="DNA-binding response regulator PhoP"/>
    <property type="match status" value="1"/>
</dbReference>
<keyword evidence="11" id="KW-1185">Reference proteome</keyword>
<keyword evidence="3" id="KW-0805">Transcription regulation</keyword>
<protein>
    <submittedName>
        <fullName evidence="10">DNA-binding response OmpR family regulator</fullName>
    </submittedName>
</protein>
<evidence type="ECO:0000256" key="5">
    <source>
        <dbReference type="ARBA" id="ARBA00023163"/>
    </source>
</evidence>
<dbReference type="SMART" id="SM00448">
    <property type="entry name" value="REC"/>
    <property type="match status" value="1"/>
</dbReference>
<feature type="domain" description="OmpR/PhoB-type" evidence="9">
    <location>
        <begin position="125"/>
        <end position="222"/>
    </location>
</feature>
<dbReference type="GO" id="GO:0006355">
    <property type="term" value="P:regulation of DNA-templated transcription"/>
    <property type="evidence" value="ECO:0007669"/>
    <property type="project" value="InterPro"/>
</dbReference>
<dbReference type="Gene3D" id="1.10.10.10">
    <property type="entry name" value="Winged helix-like DNA-binding domain superfamily/Winged helix DNA-binding domain"/>
    <property type="match status" value="1"/>
</dbReference>
<keyword evidence="2" id="KW-0902">Two-component regulatory system</keyword>
<feature type="domain" description="Response regulatory" evidence="8">
    <location>
        <begin position="2"/>
        <end position="116"/>
    </location>
</feature>
<dbReference type="PANTHER" id="PTHR48111:SF22">
    <property type="entry name" value="REGULATOR OF RPOS"/>
    <property type="match status" value="1"/>
</dbReference>
<proteinExistence type="predicted"/>
<dbReference type="GO" id="GO:0000156">
    <property type="term" value="F:phosphorelay response regulator activity"/>
    <property type="evidence" value="ECO:0007669"/>
    <property type="project" value="TreeGrafter"/>
</dbReference>
<dbReference type="PROSITE" id="PS50110">
    <property type="entry name" value="RESPONSE_REGULATORY"/>
    <property type="match status" value="1"/>
</dbReference>
<gene>
    <name evidence="10" type="ORF">DFQ59_102255</name>
</gene>
<reference evidence="10 11" key="1">
    <citation type="submission" date="2018-07" db="EMBL/GenBank/DDBJ databases">
        <title>Genomic Encyclopedia of Type Strains, Phase IV (KMG-IV): sequencing the most valuable type-strain genomes for metagenomic binning, comparative biology and taxonomic classification.</title>
        <authorList>
            <person name="Goeker M."/>
        </authorList>
    </citation>
    <scope>NUCLEOTIDE SEQUENCE [LARGE SCALE GENOMIC DNA]</scope>
    <source>
        <strain evidence="10 11">DSM 26407</strain>
    </source>
</reference>
<dbReference type="GO" id="GO:0032993">
    <property type="term" value="C:protein-DNA complex"/>
    <property type="evidence" value="ECO:0007669"/>
    <property type="project" value="TreeGrafter"/>
</dbReference>
<keyword evidence="1 6" id="KW-0597">Phosphoprotein</keyword>
<evidence type="ECO:0000256" key="7">
    <source>
        <dbReference type="PROSITE-ProRule" id="PRU01091"/>
    </source>
</evidence>
<comment type="caution">
    <text evidence="10">The sequence shown here is derived from an EMBL/GenBank/DDBJ whole genome shotgun (WGS) entry which is preliminary data.</text>
</comment>
<keyword evidence="5" id="KW-0804">Transcription</keyword>
<evidence type="ECO:0000256" key="4">
    <source>
        <dbReference type="ARBA" id="ARBA00023125"/>
    </source>
</evidence>
<dbReference type="CDD" id="cd00383">
    <property type="entry name" value="trans_reg_C"/>
    <property type="match status" value="1"/>
</dbReference>
<dbReference type="GO" id="GO:0005829">
    <property type="term" value="C:cytosol"/>
    <property type="evidence" value="ECO:0007669"/>
    <property type="project" value="TreeGrafter"/>
</dbReference>
<dbReference type="Gene3D" id="3.40.50.2300">
    <property type="match status" value="1"/>
</dbReference>
<dbReference type="EMBL" id="QPJY01000002">
    <property type="protein sequence ID" value="RCX31908.1"/>
    <property type="molecule type" value="Genomic_DNA"/>
</dbReference>
<evidence type="ECO:0000259" key="9">
    <source>
        <dbReference type="PROSITE" id="PS51755"/>
    </source>
</evidence>
<evidence type="ECO:0000313" key="11">
    <source>
        <dbReference type="Proteomes" id="UP000252707"/>
    </source>
</evidence>
<dbReference type="InterPro" id="IPR001867">
    <property type="entry name" value="OmpR/PhoB-type_DNA-bd"/>
</dbReference>
<dbReference type="SMART" id="SM00862">
    <property type="entry name" value="Trans_reg_C"/>
    <property type="match status" value="1"/>
</dbReference>
<dbReference type="InterPro" id="IPR039420">
    <property type="entry name" value="WalR-like"/>
</dbReference>
<dbReference type="InterPro" id="IPR036388">
    <property type="entry name" value="WH-like_DNA-bd_sf"/>
</dbReference>
<dbReference type="SUPFAM" id="SSF52172">
    <property type="entry name" value="CheY-like"/>
    <property type="match status" value="1"/>
</dbReference>
<sequence length="228" mass="25235">MHLLVIEDNPDLVANLVDYLEGRGHTVDVAFDGWAGLQRAMDESFDALVLDLMLPGLDGVEVCRRLRGAGRSLPVLMLTARDTLQDKLEGFAGGADDYLVKPFALQELEVRLAALVRRSRGGVSTPVLRVADLELDPASRRVRRGGRTLELPPISLRILELLLRESPRVVSRAQIERVVWGDSPPDSDSLRAHMHLLRAAIDHPFTRPLLRTVRGVGYQLADPDEISS</sequence>
<dbReference type="Proteomes" id="UP000252707">
    <property type="component" value="Unassembled WGS sequence"/>
</dbReference>
<dbReference type="PANTHER" id="PTHR48111">
    <property type="entry name" value="REGULATOR OF RPOS"/>
    <property type="match status" value="1"/>
</dbReference>
<organism evidence="10 11">
    <name type="scientific">Thioalbus denitrificans</name>
    <dbReference type="NCBI Taxonomy" id="547122"/>
    <lineage>
        <taxon>Bacteria</taxon>
        <taxon>Pseudomonadati</taxon>
        <taxon>Pseudomonadota</taxon>
        <taxon>Gammaproteobacteria</taxon>
        <taxon>Chromatiales</taxon>
        <taxon>Ectothiorhodospiraceae</taxon>
        <taxon>Thioalbus</taxon>
    </lineage>
</organism>
<dbReference type="InterPro" id="IPR001789">
    <property type="entry name" value="Sig_transdc_resp-reg_receiver"/>
</dbReference>
<dbReference type="RefSeq" id="WP_114278741.1">
    <property type="nucleotide sequence ID" value="NZ_QPJY01000002.1"/>
</dbReference>
<evidence type="ECO:0000256" key="2">
    <source>
        <dbReference type="ARBA" id="ARBA00023012"/>
    </source>
</evidence>
<dbReference type="SUPFAM" id="SSF46894">
    <property type="entry name" value="C-terminal effector domain of the bipartite response regulators"/>
    <property type="match status" value="1"/>
</dbReference>
<dbReference type="OrthoDB" id="9802426at2"/>
<dbReference type="InterPro" id="IPR011006">
    <property type="entry name" value="CheY-like_superfamily"/>
</dbReference>
<dbReference type="InterPro" id="IPR016032">
    <property type="entry name" value="Sig_transdc_resp-reg_C-effctor"/>
</dbReference>
<dbReference type="Pfam" id="PF00072">
    <property type="entry name" value="Response_reg"/>
    <property type="match status" value="1"/>
</dbReference>
<name>A0A369CF87_9GAMM</name>
<keyword evidence="4 7" id="KW-0238">DNA-binding</keyword>
<dbReference type="Pfam" id="PF00486">
    <property type="entry name" value="Trans_reg_C"/>
    <property type="match status" value="1"/>
</dbReference>
<evidence type="ECO:0000256" key="6">
    <source>
        <dbReference type="PROSITE-ProRule" id="PRU00169"/>
    </source>
</evidence>
<dbReference type="GO" id="GO:0000976">
    <property type="term" value="F:transcription cis-regulatory region binding"/>
    <property type="evidence" value="ECO:0007669"/>
    <property type="project" value="TreeGrafter"/>
</dbReference>
<evidence type="ECO:0000256" key="1">
    <source>
        <dbReference type="ARBA" id="ARBA00022553"/>
    </source>
</evidence>
<feature type="DNA-binding region" description="OmpR/PhoB-type" evidence="7">
    <location>
        <begin position="125"/>
        <end position="222"/>
    </location>
</feature>
<feature type="modified residue" description="4-aspartylphosphate" evidence="6">
    <location>
        <position position="51"/>
    </location>
</feature>
<evidence type="ECO:0000313" key="10">
    <source>
        <dbReference type="EMBL" id="RCX31908.1"/>
    </source>
</evidence>
<evidence type="ECO:0000256" key="3">
    <source>
        <dbReference type="ARBA" id="ARBA00023015"/>
    </source>
</evidence>
<dbReference type="PROSITE" id="PS51755">
    <property type="entry name" value="OMPR_PHOB"/>
    <property type="match status" value="1"/>
</dbReference>
<evidence type="ECO:0000259" key="8">
    <source>
        <dbReference type="PROSITE" id="PS50110"/>
    </source>
</evidence>